<dbReference type="EMBL" id="LBMM01033647">
    <property type="protein sequence ID" value="KMQ81603.1"/>
    <property type="molecule type" value="Genomic_DNA"/>
</dbReference>
<dbReference type="AlphaFoldDB" id="A0A0J7JTJ9"/>
<proteinExistence type="predicted"/>
<evidence type="ECO:0000313" key="1">
    <source>
        <dbReference type="EMBL" id="KMQ81603.1"/>
    </source>
</evidence>
<feature type="non-terminal residue" evidence="1">
    <location>
        <position position="44"/>
    </location>
</feature>
<organism evidence="1 2">
    <name type="scientific">Lasius niger</name>
    <name type="common">Black garden ant</name>
    <dbReference type="NCBI Taxonomy" id="67767"/>
    <lineage>
        <taxon>Eukaryota</taxon>
        <taxon>Metazoa</taxon>
        <taxon>Ecdysozoa</taxon>
        <taxon>Arthropoda</taxon>
        <taxon>Hexapoda</taxon>
        <taxon>Insecta</taxon>
        <taxon>Pterygota</taxon>
        <taxon>Neoptera</taxon>
        <taxon>Endopterygota</taxon>
        <taxon>Hymenoptera</taxon>
        <taxon>Apocrita</taxon>
        <taxon>Aculeata</taxon>
        <taxon>Formicoidea</taxon>
        <taxon>Formicidae</taxon>
        <taxon>Formicinae</taxon>
        <taxon>Lasius</taxon>
        <taxon>Lasius</taxon>
    </lineage>
</organism>
<gene>
    <name evidence="1" type="ORF">RF55_25805</name>
</gene>
<reference evidence="1 2" key="1">
    <citation type="submission" date="2015-04" db="EMBL/GenBank/DDBJ databases">
        <title>Lasius niger genome sequencing.</title>
        <authorList>
            <person name="Konorov E.A."/>
            <person name="Nikitin M.A."/>
            <person name="Kirill M.V."/>
            <person name="Chang P."/>
        </authorList>
    </citation>
    <scope>NUCLEOTIDE SEQUENCE [LARGE SCALE GENOMIC DNA]</scope>
    <source>
        <tissue evidence="1">Whole</tissue>
    </source>
</reference>
<keyword evidence="2" id="KW-1185">Reference proteome</keyword>
<sequence>AWNFERRLEAGKGSEIARKCWEEMKERWRREKIVGRWEQEKKEC</sequence>
<accession>A0A0J7JTJ9</accession>
<comment type="caution">
    <text evidence="1">The sequence shown here is derived from an EMBL/GenBank/DDBJ whole genome shotgun (WGS) entry which is preliminary data.</text>
</comment>
<evidence type="ECO:0000313" key="2">
    <source>
        <dbReference type="Proteomes" id="UP000036403"/>
    </source>
</evidence>
<name>A0A0J7JTJ9_LASNI</name>
<protein>
    <submittedName>
        <fullName evidence="1">Uncharacterized protein</fullName>
    </submittedName>
</protein>
<feature type="non-terminal residue" evidence="1">
    <location>
        <position position="1"/>
    </location>
</feature>
<dbReference type="PaxDb" id="67767-A0A0J7JTJ9"/>
<dbReference type="Proteomes" id="UP000036403">
    <property type="component" value="Unassembled WGS sequence"/>
</dbReference>